<evidence type="ECO:0000313" key="3">
    <source>
        <dbReference type="Proteomes" id="UP000256486"/>
    </source>
</evidence>
<dbReference type="Proteomes" id="UP000256486">
    <property type="component" value="Unassembled WGS sequence"/>
</dbReference>
<protein>
    <submittedName>
        <fullName evidence="2">Uncharacterized protein</fullName>
    </submittedName>
</protein>
<dbReference type="OrthoDB" id="5120845at2"/>
<name>A0A3E0VGH3_9MICO</name>
<sequence>MTDATQTPNSYVVEYTDGPLVGQTDKRILVGGEYDKTFGVIALVDGIEANFEYHATGARELNGETHVTYSFDAANSDSPVSDEDGVEPGEALV</sequence>
<dbReference type="RefSeq" id="WP_116414173.1">
    <property type="nucleotide sequence ID" value="NZ_NBWZ01000001.1"/>
</dbReference>
<keyword evidence="3" id="KW-1185">Reference proteome</keyword>
<evidence type="ECO:0000256" key="1">
    <source>
        <dbReference type="SAM" id="MobiDB-lite"/>
    </source>
</evidence>
<feature type="region of interest" description="Disordered" evidence="1">
    <location>
        <begin position="72"/>
        <end position="93"/>
    </location>
</feature>
<dbReference type="EMBL" id="NBWZ01000001">
    <property type="protein sequence ID" value="RFA08769.1"/>
    <property type="molecule type" value="Genomic_DNA"/>
</dbReference>
<comment type="caution">
    <text evidence="2">The sequence shown here is derived from an EMBL/GenBank/DDBJ whole genome shotgun (WGS) entry which is preliminary data.</text>
</comment>
<organism evidence="2 3">
    <name type="scientific">Subtercola boreus</name>
    <dbReference type="NCBI Taxonomy" id="120213"/>
    <lineage>
        <taxon>Bacteria</taxon>
        <taxon>Bacillati</taxon>
        <taxon>Actinomycetota</taxon>
        <taxon>Actinomycetes</taxon>
        <taxon>Micrococcales</taxon>
        <taxon>Microbacteriaceae</taxon>
        <taxon>Subtercola</taxon>
    </lineage>
</organism>
<accession>A0A3E0VGH3</accession>
<evidence type="ECO:0000313" key="2">
    <source>
        <dbReference type="EMBL" id="RFA08769.1"/>
    </source>
</evidence>
<proteinExistence type="predicted"/>
<reference evidence="2 3" key="1">
    <citation type="submission" date="2017-04" db="EMBL/GenBank/DDBJ databases">
        <title>Comparative genome analysis of Subtercola boreus.</title>
        <authorList>
            <person name="Cho Y.-J."/>
            <person name="Cho A."/>
            <person name="Kim O.-S."/>
            <person name="Lee J.-I."/>
        </authorList>
    </citation>
    <scope>NUCLEOTIDE SEQUENCE [LARGE SCALE GENOMIC DNA]</scope>
    <source>
        <strain evidence="2 3">K300</strain>
    </source>
</reference>
<gene>
    <name evidence="2" type="ORF">B7R54_05660</name>
</gene>
<dbReference type="AlphaFoldDB" id="A0A3E0VGH3"/>